<evidence type="ECO:0000256" key="2">
    <source>
        <dbReference type="ARBA" id="ARBA00022980"/>
    </source>
</evidence>
<evidence type="ECO:0000256" key="3">
    <source>
        <dbReference type="ARBA" id="ARBA00023274"/>
    </source>
</evidence>
<comment type="similarity">
    <text evidence="1">Belongs to the universal ribosomal protein uL1 family.</text>
</comment>
<dbReference type="Gene3D" id="3.30.190.20">
    <property type="match status" value="1"/>
</dbReference>
<dbReference type="PANTHER" id="PTHR36427:SF3">
    <property type="entry name" value="LARGE RIBOSOMAL SUBUNIT PROTEIN UL1M"/>
    <property type="match status" value="1"/>
</dbReference>
<dbReference type="AlphaFoldDB" id="A0AA43QFT0"/>
<name>A0AA43QFT0_9LECA</name>
<keyword evidence="3" id="KW-0687">Ribonucleoprotein</keyword>
<dbReference type="InterPro" id="IPR023674">
    <property type="entry name" value="Ribosomal_uL1-like"/>
</dbReference>
<protein>
    <recommendedName>
        <fullName evidence="7">Mitochondrial ribosomal protein L1</fullName>
    </recommendedName>
</protein>
<evidence type="ECO:0000313" key="6">
    <source>
        <dbReference type="Proteomes" id="UP001161017"/>
    </source>
</evidence>
<keyword evidence="6" id="KW-1185">Reference proteome</keyword>
<reference evidence="5" key="1">
    <citation type="journal article" date="2023" name="Genome Biol. Evol.">
        <title>First Whole Genome Sequence and Flow Cytometry Genome Size Data for the Lichen-Forming Fungus Ramalina farinacea (Ascomycota).</title>
        <authorList>
            <person name="Llewellyn T."/>
            <person name="Mian S."/>
            <person name="Hill R."/>
            <person name="Leitch I.J."/>
            <person name="Gaya E."/>
        </authorList>
    </citation>
    <scope>NUCLEOTIDE SEQUENCE</scope>
    <source>
        <strain evidence="5">LIQ254RAFAR</strain>
    </source>
</reference>
<gene>
    <name evidence="5" type="ORF">OHK93_003932</name>
</gene>
<dbReference type="GO" id="GO:0005762">
    <property type="term" value="C:mitochondrial large ribosomal subunit"/>
    <property type="evidence" value="ECO:0007669"/>
    <property type="project" value="TreeGrafter"/>
</dbReference>
<dbReference type="InterPro" id="IPR016095">
    <property type="entry name" value="Ribosomal_uL1_3-a/b-sand"/>
</dbReference>
<evidence type="ECO:0008006" key="7">
    <source>
        <dbReference type="Google" id="ProtNLM"/>
    </source>
</evidence>
<dbReference type="PANTHER" id="PTHR36427">
    <property type="entry name" value="54S RIBOSOMAL PROTEIN L1, MITOCHONDRIAL"/>
    <property type="match status" value="1"/>
</dbReference>
<keyword evidence="2" id="KW-0689">Ribosomal protein</keyword>
<evidence type="ECO:0000256" key="1">
    <source>
        <dbReference type="ARBA" id="ARBA00010531"/>
    </source>
</evidence>
<evidence type="ECO:0000313" key="5">
    <source>
        <dbReference type="EMBL" id="MDI1485743.1"/>
    </source>
</evidence>
<dbReference type="GO" id="GO:0003735">
    <property type="term" value="F:structural constituent of ribosome"/>
    <property type="evidence" value="ECO:0007669"/>
    <property type="project" value="TreeGrafter"/>
</dbReference>
<dbReference type="EMBL" id="JAPUFD010000002">
    <property type="protein sequence ID" value="MDI1485743.1"/>
    <property type="molecule type" value="Genomic_DNA"/>
</dbReference>
<dbReference type="Proteomes" id="UP001161017">
    <property type="component" value="Unassembled WGS sequence"/>
</dbReference>
<dbReference type="CDD" id="cd00403">
    <property type="entry name" value="Ribosomal_L1"/>
    <property type="match status" value="1"/>
</dbReference>
<proteinExistence type="inferred from homology"/>
<feature type="region of interest" description="Disordered" evidence="4">
    <location>
        <begin position="278"/>
        <end position="297"/>
    </location>
</feature>
<accession>A0AA43QFT0</accession>
<dbReference type="Pfam" id="PF00687">
    <property type="entry name" value="Ribosomal_L1"/>
    <property type="match status" value="1"/>
</dbReference>
<organism evidence="5 6">
    <name type="scientific">Ramalina farinacea</name>
    <dbReference type="NCBI Taxonomy" id="258253"/>
    <lineage>
        <taxon>Eukaryota</taxon>
        <taxon>Fungi</taxon>
        <taxon>Dikarya</taxon>
        <taxon>Ascomycota</taxon>
        <taxon>Pezizomycotina</taxon>
        <taxon>Lecanoromycetes</taxon>
        <taxon>OSLEUM clade</taxon>
        <taxon>Lecanoromycetidae</taxon>
        <taxon>Lecanorales</taxon>
        <taxon>Lecanorineae</taxon>
        <taxon>Ramalinaceae</taxon>
        <taxon>Ramalina</taxon>
    </lineage>
</organism>
<sequence>MPTSIARCLPYSGQFLCPTGARIALRLSCGIAKRHASGLSIGDRRVRDQPKSKKKKARTDYINQSLKNAMQFSLCDAMRYIKAFEVGRPPSQPKYDLAIRLRTAKNGPAVRNRIRLPHAVDTSTRICVICPPDSAAAKQALTSGASLLGEESVFEAVKEGKIEFDRCICHVDSAQKLNAAGLGRILGPRGLMPSAKLGTITKDISGSVKGMVGGTEYREKLGVIRCAVGQLGFTPEEMQRNIREFMGAIKKDIADLSDRISKEVHEVVLSSTNSPGFTLNGEFRSSDSPSTKDLAVN</sequence>
<dbReference type="InterPro" id="IPR028364">
    <property type="entry name" value="Ribosomal_uL1/biogenesis"/>
</dbReference>
<dbReference type="FunFam" id="3.40.50.790:FF:000001">
    <property type="entry name" value="50S ribosomal protein L1"/>
    <property type="match status" value="1"/>
</dbReference>
<dbReference type="SUPFAM" id="SSF56808">
    <property type="entry name" value="Ribosomal protein L1"/>
    <property type="match status" value="1"/>
</dbReference>
<comment type="caution">
    <text evidence="5">The sequence shown here is derived from an EMBL/GenBank/DDBJ whole genome shotgun (WGS) entry which is preliminary data.</text>
</comment>
<evidence type="ECO:0000256" key="4">
    <source>
        <dbReference type="SAM" id="MobiDB-lite"/>
    </source>
</evidence>
<dbReference type="Gene3D" id="3.40.50.790">
    <property type="match status" value="1"/>
</dbReference>